<dbReference type="InterPro" id="IPR050315">
    <property type="entry name" value="FAD-oxidoreductase_2"/>
</dbReference>
<keyword evidence="2" id="KW-0285">Flavoprotein</keyword>
<name>A0A412G6S3_9FIRM</name>
<dbReference type="PANTHER" id="PTHR43400:SF7">
    <property type="entry name" value="FAD-DEPENDENT OXIDOREDUCTASE 2 FAD BINDING DOMAIN-CONTAINING PROTEIN"/>
    <property type="match status" value="1"/>
</dbReference>
<gene>
    <name evidence="6" type="ORF">DWY25_01230</name>
</gene>
<dbReference type="InterPro" id="IPR003953">
    <property type="entry name" value="FAD-dep_OxRdtase_2_FAD-bd"/>
</dbReference>
<keyword evidence="4" id="KW-0560">Oxidoreductase</keyword>
<dbReference type="SUPFAM" id="SSF51905">
    <property type="entry name" value="FAD/NAD(P)-binding domain"/>
    <property type="match status" value="1"/>
</dbReference>
<dbReference type="GeneID" id="83014030"/>
<evidence type="ECO:0000259" key="5">
    <source>
        <dbReference type="Pfam" id="PF00890"/>
    </source>
</evidence>
<dbReference type="Gene3D" id="3.90.700.10">
    <property type="entry name" value="Succinate dehydrogenase/fumarate reductase flavoprotein, catalytic domain"/>
    <property type="match status" value="1"/>
</dbReference>
<dbReference type="Gene3D" id="3.50.50.60">
    <property type="entry name" value="FAD/NAD(P)-binding domain"/>
    <property type="match status" value="2"/>
</dbReference>
<dbReference type="InterPro" id="IPR036188">
    <property type="entry name" value="FAD/NAD-bd_sf"/>
</dbReference>
<evidence type="ECO:0000313" key="7">
    <source>
        <dbReference type="Proteomes" id="UP000284178"/>
    </source>
</evidence>
<proteinExistence type="predicted"/>
<keyword evidence="7" id="KW-1185">Reference proteome</keyword>
<comment type="cofactor">
    <cofactor evidence="1">
        <name>FAD</name>
        <dbReference type="ChEBI" id="CHEBI:57692"/>
    </cofactor>
</comment>
<feature type="domain" description="FAD-dependent oxidoreductase 2 FAD-binding" evidence="5">
    <location>
        <begin position="82"/>
        <end position="599"/>
    </location>
</feature>
<organism evidence="6 7">
    <name type="scientific">Holdemania filiformis</name>
    <dbReference type="NCBI Taxonomy" id="61171"/>
    <lineage>
        <taxon>Bacteria</taxon>
        <taxon>Bacillati</taxon>
        <taxon>Bacillota</taxon>
        <taxon>Erysipelotrichia</taxon>
        <taxon>Erysipelotrichales</taxon>
        <taxon>Erysipelotrichaceae</taxon>
        <taxon>Holdemania</taxon>
    </lineage>
</organism>
<dbReference type="Pfam" id="PF00890">
    <property type="entry name" value="FAD_binding_2"/>
    <property type="match status" value="1"/>
</dbReference>
<protein>
    <submittedName>
        <fullName evidence="6">FAD-binding protein</fullName>
    </submittedName>
</protein>
<evidence type="ECO:0000256" key="3">
    <source>
        <dbReference type="ARBA" id="ARBA00022827"/>
    </source>
</evidence>
<dbReference type="InterPro" id="IPR027477">
    <property type="entry name" value="Succ_DH/fumarate_Rdtase_cat_sf"/>
</dbReference>
<dbReference type="PROSITE" id="PS51257">
    <property type="entry name" value="PROKAR_LIPOPROTEIN"/>
    <property type="match status" value="1"/>
</dbReference>
<evidence type="ECO:0000313" key="6">
    <source>
        <dbReference type="EMBL" id="RGR76946.1"/>
    </source>
</evidence>
<evidence type="ECO:0000256" key="4">
    <source>
        <dbReference type="ARBA" id="ARBA00023002"/>
    </source>
</evidence>
<dbReference type="InterPro" id="IPR006311">
    <property type="entry name" value="TAT_signal"/>
</dbReference>
<keyword evidence="3" id="KW-0274">FAD</keyword>
<dbReference type="PROSITE" id="PS51318">
    <property type="entry name" value="TAT"/>
    <property type="match status" value="1"/>
</dbReference>
<evidence type="ECO:0000256" key="2">
    <source>
        <dbReference type="ARBA" id="ARBA00022630"/>
    </source>
</evidence>
<sequence length="625" mass="66457">MSYKKGISRRDFIKGAAASAFGVAAAGLLAGCSTESSTPAASPDASSAPSASTGRITGYSGPGDWLGEAPVISDYAKEVDVDVVVVGGGHAGVQAALAAAEAGLKVAVLERMEEDLFTWYGEDIGAFNSKLQQDIGFGTYDLGEVVNEFVTRSGGRCFPAIVKSYVHNSGPTLDHMLEVAREMGVDPKAYTYDNTPEGWLIMQANMDYEKIQAGNDMYDCLRYDYPMTPGTKTWAATAQFMGQYNEQPIQGVAANSVLPLINQACIDKAKQLGAEWYYGTEAVVLLQNEAKDIIGVAGKASDGSYIQFNTAKGVILCGGDYAGNADMCWALLNEYMERFERAGGEQPDFFSFMGGRKGEAVKMGCWAGGMIEPAPRGSMLLGGGPSGPWGCNAMLWLNSEGERFTNEGNLSAAQTACARQPEGTLCLVTDKKWLKSVCASGLEHGGPNAGRPQYYIDLINDMDALVSGPEGGTIRGCTVAERMESTVIKADTLEELADYLGYTGAAKETFLASIEAYNQLCYAGKDTDYGKDASCMIPVDEAPFYAVKSEKNDKPTPMMVTMSGLVTDKRQNVLDMSGKKIKGLYAAGNCLGGRYGLGYSTPCAGNSIGMAVTHGRLAGQFISEE</sequence>
<dbReference type="EMBL" id="QRUP01000001">
    <property type="protein sequence ID" value="RGR76946.1"/>
    <property type="molecule type" value="Genomic_DNA"/>
</dbReference>
<evidence type="ECO:0000256" key="1">
    <source>
        <dbReference type="ARBA" id="ARBA00001974"/>
    </source>
</evidence>
<dbReference type="RefSeq" id="WP_117892702.1">
    <property type="nucleotide sequence ID" value="NZ_CABJCV010000001.1"/>
</dbReference>
<dbReference type="SUPFAM" id="SSF56425">
    <property type="entry name" value="Succinate dehydrogenase/fumarate reductase flavoprotein, catalytic domain"/>
    <property type="match status" value="1"/>
</dbReference>
<comment type="caution">
    <text evidence="6">The sequence shown here is derived from an EMBL/GenBank/DDBJ whole genome shotgun (WGS) entry which is preliminary data.</text>
</comment>
<dbReference type="GO" id="GO:0033765">
    <property type="term" value="F:steroid dehydrogenase activity, acting on the CH-CH group of donors"/>
    <property type="evidence" value="ECO:0007669"/>
    <property type="project" value="UniProtKB-ARBA"/>
</dbReference>
<reference evidence="6 7" key="1">
    <citation type="submission" date="2018-08" db="EMBL/GenBank/DDBJ databases">
        <title>A genome reference for cultivated species of the human gut microbiota.</title>
        <authorList>
            <person name="Zou Y."/>
            <person name="Xue W."/>
            <person name="Luo G."/>
        </authorList>
    </citation>
    <scope>NUCLEOTIDE SEQUENCE [LARGE SCALE GENOMIC DNA]</scope>
    <source>
        <strain evidence="6 7">AF24-29</strain>
    </source>
</reference>
<dbReference type="AlphaFoldDB" id="A0A412G6S3"/>
<dbReference type="PANTHER" id="PTHR43400">
    <property type="entry name" value="FUMARATE REDUCTASE"/>
    <property type="match status" value="1"/>
</dbReference>
<accession>A0A412G6S3</accession>
<dbReference type="Proteomes" id="UP000284178">
    <property type="component" value="Unassembled WGS sequence"/>
</dbReference>